<feature type="transmembrane region" description="Helical" evidence="1">
    <location>
        <begin position="92"/>
        <end position="112"/>
    </location>
</feature>
<keyword evidence="3" id="KW-1185">Reference proteome</keyword>
<dbReference type="OrthoDB" id="4966203at2"/>
<accession>A0A1I1B4K5</accession>
<keyword evidence="1" id="KW-0812">Transmembrane</keyword>
<reference evidence="2 3" key="1">
    <citation type="submission" date="2016-10" db="EMBL/GenBank/DDBJ databases">
        <authorList>
            <person name="de Groot N.N."/>
        </authorList>
    </citation>
    <scope>NUCLEOTIDE SEQUENCE [LARGE SCALE GENOMIC DNA]</scope>
    <source>
        <strain evidence="2 3">DSM 12271</strain>
    </source>
</reference>
<gene>
    <name evidence="2" type="ORF">SAMN04488528_10654</name>
</gene>
<keyword evidence="1" id="KW-0472">Membrane</keyword>
<evidence type="ECO:0000313" key="2">
    <source>
        <dbReference type="EMBL" id="SFB45299.1"/>
    </source>
</evidence>
<evidence type="ECO:0000256" key="1">
    <source>
        <dbReference type="SAM" id="Phobius"/>
    </source>
</evidence>
<feature type="transmembrane region" description="Helical" evidence="1">
    <location>
        <begin position="7"/>
        <end position="25"/>
    </location>
</feature>
<sequence>MKKKLKYDDLITIMFMILLVITYGWDAIARSGIKGPRILLIIVTLIFARIVFKNTFLRKSRAAYVVTMAFIFASMYLANVFDFYGFPHYDKILHLASGVILAVFGFLIYIYLGNNQIHKEMRPAAMIFFSLVFTIAAAGVWEIWEFSTDQIFGLTAQMNSLHDTMWDIICGTIGGLIMNIPIAMYSKGKQIRLLSKIVEEMTSEE</sequence>
<evidence type="ECO:0008006" key="4">
    <source>
        <dbReference type="Google" id="ProtNLM"/>
    </source>
</evidence>
<dbReference type="Proteomes" id="UP000198619">
    <property type="component" value="Unassembled WGS sequence"/>
</dbReference>
<protein>
    <recommendedName>
        <fullName evidence="4">Membrane-spanning protein</fullName>
    </recommendedName>
</protein>
<feature type="transmembrane region" description="Helical" evidence="1">
    <location>
        <begin position="164"/>
        <end position="186"/>
    </location>
</feature>
<proteinExistence type="predicted"/>
<name>A0A1I1B4K5_9CLOT</name>
<feature type="transmembrane region" description="Helical" evidence="1">
    <location>
        <begin position="64"/>
        <end position="86"/>
    </location>
</feature>
<dbReference type="Pfam" id="PF09997">
    <property type="entry name" value="DUF2238"/>
    <property type="match status" value="1"/>
</dbReference>
<dbReference type="InterPro" id="IPR014509">
    <property type="entry name" value="YjdF-like"/>
</dbReference>
<dbReference type="STRING" id="84698.SAMN04488528_10654"/>
<dbReference type="RefSeq" id="WP_090043217.1">
    <property type="nucleotide sequence ID" value="NZ_FOKI01000065.1"/>
</dbReference>
<feature type="transmembrane region" description="Helical" evidence="1">
    <location>
        <begin position="124"/>
        <end position="144"/>
    </location>
</feature>
<feature type="transmembrane region" description="Helical" evidence="1">
    <location>
        <begin position="37"/>
        <end position="52"/>
    </location>
</feature>
<evidence type="ECO:0000313" key="3">
    <source>
        <dbReference type="Proteomes" id="UP000198619"/>
    </source>
</evidence>
<dbReference type="EMBL" id="FOKI01000065">
    <property type="protein sequence ID" value="SFB45299.1"/>
    <property type="molecule type" value="Genomic_DNA"/>
</dbReference>
<organism evidence="2 3">
    <name type="scientific">Clostridium frigidicarnis</name>
    <dbReference type="NCBI Taxonomy" id="84698"/>
    <lineage>
        <taxon>Bacteria</taxon>
        <taxon>Bacillati</taxon>
        <taxon>Bacillota</taxon>
        <taxon>Clostridia</taxon>
        <taxon>Eubacteriales</taxon>
        <taxon>Clostridiaceae</taxon>
        <taxon>Clostridium</taxon>
    </lineage>
</organism>
<keyword evidence="1" id="KW-1133">Transmembrane helix</keyword>
<dbReference type="AlphaFoldDB" id="A0A1I1B4K5"/>